<dbReference type="InParanoid" id="A0A369JRG6"/>
<dbReference type="AlphaFoldDB" id="A0A369JRG6"/>
<protein>
    <submittedName>
        <fullName evidence="1">Uncharacterized protein</fullName>
    </submittedName>
</protein>
<dbReference type="EMBL" id="LUEZ02000048">
    <property type="protein sequence ID" value="RDB22955.1"/>
    <property type="molecule type" value="Genomic_DNA"/>
</dbReference>
<dbReference type="Proteomes" id="UP000076154">
    <property type="component" value="Unassembled WGS sequence"/>
</dbReference>
<evidence type="ECO:0000313" key="1">
    <source>
        <dbReference type="EMBL" id="RDB22955.1"/>
    </source>
</evidence>
<sequence length="290" mass="31370">MCAGERDVLKCLNPRKCRNTANAILACLPEKWNPKAELNPSVKDLTEDELEANKAAALKKGGTLIFNPVTVRMLSDGFRAITKVSRISEPPASQENGNDMDAVADCVAISITHAVVKMPSAERIVGGAAWFEHQDALEKVPKGSPLKIEMSVKSILVALTTDLPRLENTGWMGRENSDTLRAIAAALCGRSARVELLMLTSRGDPNGLRGSRDLTRHGTEREADDVAEQAVTLAFSLEGVKLASGSQTIFYTGILTKTEVSLRRPTLIKLDITRHAVKEISGSLPTDTQI</sequence>
<evidence type="ECO:0000313" key="2">
    <source>
        <dbReference type="Proteomes" id="UP000076154"/>
    </source>
</evidence>
<reference evidence="1" key="1">
    <citation type="submission" date="2018-04" db="EMBL/GenBank/DDBJ databases">
        <title>Whole genome sequencing of Hypsizygus marmoreus.</title>
        <authorList>
            <person name="Choi I.-G."/>
            <person name="Min B."/>
            <person name="Kim J.-G."/>
            <person name="Kim S."/>
            <person name="Oh Y.-L."/>
            <person name="Kong W.-S."/>
            <person name="Park H."/>
            <person name="Jeong J."/>
            <person name="Song E.-S."/>
        </authorList>
    </citation>
    <scope>NUCLEOTIDE SEQUENCE [LARGE SCALE GENOMIC DNA]</scope>
    <source>
        <strain evidence="1">51987-8</strain>
    </source>
</reference>
<keyword evidence="2" id="KW-1185">Reference proteome</keyword>
<name>A0A369JRG6_HYPMA</name>
<comment type="caution">
    <text evidence="1">The sequence shown here is derived from an EMBL/GenBank/DDBJ whole genome shotgun (WGS) entry which is preliminary data.</text>
</comment>
<organism evidence="1 2">
    <name type="scientific">Hypsizygus marmoreus</name>
    <name type="common">White beech mushroom</name>
    <name type="synonym">Agaricus marmoreus</name>
    <dbReference type="NCBI Taxonomy" id="39966"/>
    <lineage>
        <taxon>Eukaryota</taxon>
        <taxon>Fungi</taxon>
        <taxon>Dikarya</taxon>
        <taxon>Basidiomycota</taxon>
        <taxon>Agaricomycotina</taxon>
        <taxon>Agaricomycetes</taxon>
        <taxon>Agaricomycetidae</taxon>
        <taxon>Agaricales</taxon>
        <taxon>Tricholomatineae</taxon>
        <taxon>Lyophyllaceae</taxon>
        <taxon>Hypsizygus</taxon>
    </lineage>
</organism>
<gene>
    <name evidence="1" type="ORF">Hypma_009806</name>
</gene>
<accession>A0A369JRG6</accession>
<dbReference type="OrthoDB" id="3253907at2759"/>
<dbReference type="STRING" id="39966.A0A369JRG6"/>
<proteinExistence type="predicted"/>